<evidence type="ECO:0000313" key="4">
    <source>
        <dbReference type="Proteomes" id="UP001652680"/>
    </source>
</evidence>
<dbReference type="Proteomes" id="UP001652680">
    <property type="component" value="Unassembled WGS sequence"/>
</dbReference>
<sequence length="293" mass="31392">MVSSILHLLLSPLLCVLSTNSTRCGVPYPLRISSPVDGSRVPPYPESALRHDSLGPVDDSNALQHPSPVDGSRVPPYPESALRHDSPGPVDDSNALQHPSPVDGSRVPPYPESALRHDSPGPVDDSNALQHPVYAPQNAFLDPSLMIESYFAVVLVPVPVHPPKVELLRPCFFVTAFGRHPVDFSPVDGSRVPPYPESALRHDSLGPVDDSNALQHPSPVDGSRVPPYPESALRHDSPGPVDDSNALQHPSPVDGSRVPPYPESALRHDSPGPVDDSNALQHPVYAPQNAFLG</sequence>
<organism evidence="3 4">
    <name type="scientific">Drosophila rhopaloa</name>
    <name type="common">Fruit fly</name>
    <dbReference type="NCBI Taxonomy" id="1041015"/>
    <lineage>
        <taxon>Eukaryota</taxon>
        <taxon>Metazoa</taxon>
        <taxon>Ecdysozoa</taxon>
        <taxon>Arthropoda</taxon>
        <taxon>Hexapoda</taxon>
        <taxon>Insecta</taxon>
        <taxon>Pterygota</taxon>
        <taxon>Neoptera</taxon>
        <taxon>Endopterygota</taxon>
        <taxon>Diptera</taxon>
        <taxon>Brachycera</taxon>
        <taxon>Muscomorpha</taxon>
        <taxon>Ephydroidea</taxon>
        <taxon>Drosophilidae</taxon>
        <taxon>Drosophila</taxon>
        <taxon>Sophophora</taxon>
    </lineage>
</organism>
<protein>
    <submittedName>
        <fullName evidence="3">Uncharacterized protein</fullName>
    </submittedName>
</protein>
<name>A0ABM5JD14_DRORH</name>
<reference evidence="4" key="1">
    <citation type="journal article" date="2021" name="Elife">
        <title>Highly contiguous assemblies of 101 drosophilid genomes.</title>
        <authorList>
            <person name="Kim B.Y."/>
            <person name="Wang J.R."/>
            <person name="Miller D.E."/>
            <person name="Barmina O."/>
            <person name="Delaney E."/>
            <person name="Thompson A."/>
            <person name="Comeault A.A."/>
            <person name="Peede D."/>
            <person name="D'Agostino E.R."/>
            <person name="Pelaez J."/>
            <person name="Aguilar J.M."/>
            <person name="Haji D."/>
            <person name="Matsunaga T."/>
            <person name="Armstrong E.E."/>
            <person name="Zych M."/>
            <person name="Ogawa Y."/>
            <person name="Stamenkovic-Radak M."/>
            <person name="Jelic M."/>
            <person name="Veselinovic M.S."/>
            <person name="Tanaskovic M."/>
            <person name="Eric P."/>
            <person name="Gao J.J."/>
            <person name="Katoh T.K."/>
            <person name="Toda M.J."/>
            <person name="Watabe H."/>
            <person name="Watada M."/>
            <person name="Davis J.S."/>
            <person name="Moyle L.C."/>
            <person name="Manoli G."/>
            <person name="Bertolini E."/>
            <person name="Kostal V."/>
            <person name="Hawley R.S."/>
            <person name="Takahashi A."/>
            <person name="Jones C.D."/>
            <person name="Price D.K."/>
            <person name="Whiteman N."/>
            <person name="Kopp A."/>
            <person name="Matute D.R."/>
            <person name="Petrov D.A."/>
        </authorList>
    </citation>
    <scope>NUCLEOTIDE SEQUENCE [LARGE SCALE GENOMIC DNA]</scope>
</reference>
<feature type="signal peptide" evidence="2">
    <location>
        <begin position="1"/>
        <end position="21"/>
    </location>
</feature>
<keyword evidence="2" id="KW-0732">Signal</keyword>
<keyword evidence="4" id="KW-1185">Reference proteome</keyword>
<evidence type="ECO:0000313" key="3">
    <source>
        <dbReference type="EnsemblMetazoa" id="XP_044316715.1"/>
    </source>
</evidence>
<accession>A0ABM5JD14</accession>
<dbReference type="GeneID" id="123037924"/>
<dbReference type="EnsemblMetazoa" id="XM_044460780.1">
    <property type="protein sequence ID" value="XP_044316715.1"/>
    <property type="gene ID" value="LOC123037924"/>
</dbReference>
<evidence type="ECO:0000256" key="1">
    <source>
        <dbReference type="SAM" id="MobiDB-lite"/>
    </source>
</evidence>
<feature type="chain" id="PRO_5047394823" evidence="2">
    <location>
        <begin position="22"/>
        <end position="293"/>
    </location>
</feature>
<feature type="region of interest" description="Disordered" evidence="1">
    <location>
        <begin position="183"/>
        <end position="280"/>
    </location>
</feature>
<feature type="region of interest" description="Disordered" evidence="1">
    <location>
        <begin position="31"/>
        <end position="129"/>
    </location>
</feature>
<reference evidence="3" key="2">
    <citation type="submission" date="2025-05" db="UniProtKB">
        <authorList>
            <consortium name="EnsemblMetazoa"/>
        </authorList>
    </citation>
    <scope>IDENTIFICATION</scope>
</reference>
<evidence type="ECO:0000256" key="2">
    <source>
        <dbReference type="SAM" id="SignalP"/>
    </source>
</evidence>
<dbReference type="RefSeq" id="XP_044316715.1">
    <property type="nucleotide sequence ID" value="XM_044460780.1"/>
</dbReference>
<proteinExistence type="predicted"/>